<organism evidence="2 3">
    <name type="scientific">Priestia megaterium</name>
    <name type="common">Bacillus megaterium</name>
    <dbReference type="NCBI Taxonomy" id="1404"/>
    <lineage>
        <taxon>Bacteria</taxon>
        <taxon>Bacillati</taxon>
        <taxon>Bacillota</taxon>
        <taxon>Bacilli</taxon>
        <taxon>Bacillales</taxon>
        <taxon>Bacillaceae</taxon>
        <taxon>Priestia</taxon>
    </lineage>
</organism>
<protein>
    <submittedName>
        <fullName evidence="2">IDEAL domain-containing protein</fullName>
    </submittedName>
</protein>
<dbReference type="Pfam" id="PF08858">
    <property type="entry name" value="IDEAL"/>
    <property type="match status" value="1"/>
</dbReference>
<name>A0A6H1P6I1_PRIMG</name>
<evidence type="ECO:0000313" key="3">
    <source>
        <dbReference type="Proteomes" id="UP000501868"/>
    </source>
</evidence>
<sequence>MTMADNNRFENGDWVHGRSKDGELIQGYVETVDSHKEMLQVNVVDSDNAKAIGKSIWIQNKRAEKLPEITGRNESELLALIDLALLFKDERWFKELSAKLVSIKKIQEMPIKKTEYLISGNRIRNFDAKR</sequence>
<reference evidence="2 3" key="2">
    <citation type="submission" date="2020-04" db="EMBL/GenBank/DDBJ databases">
        <authorList>
            <person name="Fomenkov A."/>
            <person name="Anton B.P."/>
            <person name="Roberts R.J."/>
        </authorList>
    </citation>
    <scope>NUCLEOTIDE SEQUENCE [LARGE SCALE GENOMIC DNA]</scope>
    <source>
        <strain evidence="2 3">S2</strain>
    </source>
</reference>
<evidence type="ECO:0000313" key="2">
    <source>
        <dbReference type="EMBL" id="QIZ09075.1"/>
    </source>
</evidence>
<dbReference type="InterPro" id="IPR014957">
    <property type="entry name" value="IDEAL_dom"/>
</dbReference>
<dbReference type="Proteomes" id="UP000501868">
    <property type="component" value="Chromosome"/>
</dbReference>
<evidence type="ECO:0000259" key="1">
    <source>
        <dbReference type="Pfam" id="PF08858"/>
    </source>
</evidence>
<gene>
    <name evidence="2" type="ORF">HFZ78_22175</name>
</gene>
<reference evidence="2 3" key="1">
    <citation type="submission" date="2020-04" db="EMBL/GenBank/DDBJ databases">
        <title>Genome-Wide Identification of 5-Methylcytosine Sites in Bacterial Genomes By High-Throughput Sequencing of MspJI Restriction Fragments.</title>
        <authorList>
            <person name="Wu V."/>
        </authorList>
    </citation>
    <scope>NUCLEOTIDE SEQUENCE [LARGE SCALE GENOMIC DNA]</scope>
    <source>
        <strain evidence="2 3">S2</strain>
    </source>
</reference>
<dbReference type="EMBL" id="CP051128">
    <property type="protein sequence ID" value="QIZ09075.1"/>
    <property type="molecule type" value="Genomic_DNA"/>
</dbReference>
<accession>A0A6H1P6I1</accession>
<feature type="domain" description="IDEAL" evidence="1">
    <location>
        <begin position="74"/>
        <end position="100"/>
    </location>
</feature>
<dbReference type="AlphaFoldDB" id="A0A6H1P6I1"/>
<proteinExistence type="predicted"/>